<organism evidence="1 2">
    <name type="scientific">Candidatus Afipia apatlaquensis</name>
    <dbReference type="NCBI Taxonomy" id="2712852"/>
    <lineage>
        <taxon>Bacteria</taxon>
        <taxon>Pseudomonadati</taxon>
        <taxon>Pseudomonadota</taxon>
        <taxon>Alphaproteobacteria</taxon>
        <taxon>Hyphomicrobiales</taxon>
        <taxon>Nitrobacteraceae</taxon>
        <taxon>Afipia</taxon>
    </lineage>
</organism>
<sequence>MATGTPGSTARQLPYQMIHYARRRITFADNGLTVDVGTLPAGAVILKPLSGVAVHVAFNGGTTNTLDIGPSTDAGTDLWATILALGTIGFIPLDEVVTLLVAADTKVQAKVVSTAGASAGVADIIIAYIPNNDR</sequence>
<keyword evidence="2" id="KW-1185">Reference proteome</keyword>
<dbReference type="Proteomes" id="UP000480266">
    <property type="component" value="Unassembled WGS sequence"/>
</dbReference>
<dbReference type="AlphaFoldDB" id="A0A7C9VP12"/>
<evidence type="ECO:0000313" key="1">
    <source>
        <dbReference type="EMBL" id="NGX96753.1"/>
    </source>
</evidence>
<reference evidence="1" key="1">
    <citation type="submission" date="2020-02" db="EMBL/GenBank/DDBJ databases">
        <title>Draft genome sequence of Candidatus Afipia apatlaquensis IBT-C3, a potential strain for decolorization of textile dyes.</title>
        <authorList>
            <person name="Sanchez-Reyes A."/>
            <person name="Breton-Deval L."/>
            <person name="Mangelson H."/>
            <person name="Sanchez-Flores A."/>
        </authorList>
    </citation>
    <scope>NUCLEOTIDE SEQUENCE [LARGE SCALE GENOMIC DNA]</scope>
    <source>
        <strain evidence="1">IBT-C3</strain>
    </source>
</reference>
<comment type="caution">
    <text evidence="1">The sequence shown here is derived from an EMBL/GenBank/DDBJ whole genome shotgun (WGS) entry which is preliminary data.</text>
</comment>
<protein>
    <submittedName>
        <fullName evidence="1">Uncharacterized protein</fullName>
    </submittedName>
</protein>
<name>A0A7C9VP12_9BRAD</name>
<accession>A0A7C9VP12</accession>
<evidence type="ECO:0000313" key="2">
    <source>
        <dbReference type="Proteomes" id="UP000480266"/>
    </source>
</evidence>
<gene>
    <name evidence="1" type="ORF">G4V63_16520</name>
</gene>
<dbReference type="EMBL" id="JAAMRR010000840">
    <property type="protein sequence ID" value="NGX96753.1"/>
    <property type="molecule type" value="Genomic_DNA"/>
</dbReference>
<proteinExistence type="predicted"/>